<name>A0A498R4K3_9FIRM</name>
<evidence type="ECO:0000313" key="2">
    <source>
        <dbReference type="Proteomes" id="UP000277811"/>
    </source>
</evidence>
<sequence length="68" mass="8075">MGYGCYKPCMPKCHRRCVGEMIEKYRVYETCCYNVVKVCQRCGCEYEHRFHPVCPRCGGMDMYDDPDM</sequence>
<dbReference type="Proteomes" id="UP000277811">
    <property type="component" value="Unassembled WGS sequence"/>
</dbReference>
<dbReference type="RefSeq" id="WP_126720564.1">
    <property type="nucleotide sequence ID" value="NZ_UPPP01000054.1"/>
</dbReference>
<organism evidence="1 2">
    <name type="scientific">Lucifera butyrica</name>
    <dbReference type="NCBI Taxonomy" id="1351585"/>
    <lineage>
        <taxon>Bacteria</taxon>
        <taxon>Bacillati</taxon>
        <taxon>Bacillota</taxon>
        <taxon>Negativicutes</taxon>
        <taxon>Veillonellales</taxon>
        <taxon>Veillonellaceae</taxon>
        <taxon>Lucifera</taxon>
    </lineage>
</organism>
<dbReference type="AlphaFoldDB" id="A0A498R4K3"/>
<evidence type="ECO:0000313" key="1">
    <source>
        <dbReference type="EMBL" id="VBB05202.1"/>
    </source>
</evidence>
<reference evidence="1 2" key="1">
    <citation type="submission" date="2018-06" db="EMBL/GenBank/DDBJ databases">
        <authorList>
            <person name="Strepis N."/>
        </authorList>
    </citation>
    <scope>NUCLEOTIDE SEQUENCE [LARGE SCALE GENOMIC DNA]</scope>
    <source>
        <strain evidence="1">LUCI</strain>
    </source>
</reference>
<protein>
    <submittedName>
        <fullName evidence="1">Uncharacterized protein</fullName>
    </submittedName>
</protein>
<dbReference type="OrthoDB" id="1683208at2"/>
<accession>A0A498R4K3</accession>
<gene>
    <name evidence="1" type="ORF">LUCI_0409</name>
</gene>
<dbReference type="EMBL" id="UPPP01000054">
    <property type="protein sequence ID" value="VBB05202.1"/>
    <property type="molecule type" value="Genomic_DNA"/>
</dbReference>
<proteinExistence type="predicted"/>
<keyword evidence="2" id="KW-1185">Reference proteome</keyword>